<feature type="domain" description="VanZ-like" evidence="2">
    <location>
        <begin position="138"/>
        <end position="263"/>
    </location>
</feature>
<evidence type="ECO:0000313" key="4">
    <source>
        <dbReference type="Proteomes" id="UP000196053"/>
    </source>
</evidence>
<keyword evidence="1" id="KW-1133">Transmembrane helix</keyword>
<dbReference type="InterPro" id="IPR006976">
    <property type="entry name" value="VanZ-like"/>
</dbReference>
<dbReference type="RefSeq" id="WP_058258962.1">
    <property type="nucleotide sequence ID" value="NZ_DUPS01000042.1"/>
</dbReference>
<feature type="transmembrane region" description="Helical" evidence="1">
    <location>
        <begin position="217"/>
        <end position="237"/>
    </location>
</feature>
<dbReference type="AlphaFoldDB" id="A0A0K8J8H1"/>
<keyword evidence="4" id="KW-1185">Reference proteome</keyword>
<feature type="transmembrane region" description="Helical" evidence="1">
    <location>
        <begin position="65"/>
        <end position="84"/>
    </location>
</feature>
<organism evidence="3 4">
    <name type="scientific">Herbinix luporum</name>
    <dbReference type="NCBI Taxonomy" id="1679721"/>
    <lineage>
        <taxon>Bacteria</taxon>
        <taxon>Bacillati</taxon>
        <taxon>Bacillota</taxon>
        <taxon>Clostridia</taxon>
        <taxon>Lachnospirales</taxon>
        <taxon>Lachnospiraceae</taxon>
        <taxon>Herbinix</taxon>
    </lineage>
</organism>
<protein>
    <submittedName>
        <fullName evidence="3">Putative membrane protein</fullName>
    </submittedName>
</protein>
<accession>A0A0K8J8H1</accession>
<evidence type="ECO:0000259" key="2">
    <source>
        <dbReference type="Pfam" id="PF04892"/>
    </source>
</evidence>
<dbReference type="Pfam" id="PF04892">
    <property type="entry name" value="VanZ"/>
    <property type="match status" value="1"/>
</dbReference>
<proteinExistence type="predicted"/>
<feature type="transmembrane region" description="Helical" evidence="1">
    <location>
        <begin position="96"/>
        <end position="116"/>
    </location>
</feature>
<feature type="transmembrane region" description="Helical" evidence="1">
    <location>
        <begin position="36"/>
        <end position="53"/>
    </location>
</feature>
<dbReference type="OrthoDB" id="2080727at2"/>
<keyword evidence="1" id="KW-0472">Membrane</keyword>
<dbReference type="Proteomes" id="UP000196053">
    <property type="component" value="Chromosome I"/>
</dbReference>
<dbReference type="KEGG" id="hsd:SD1D_2219"/>
<feature type="transmembrane region" description="Helical" evidence="1">
    <location>
        <begin position="189"/>
        <end position="210"/>
    </location>
</feature>
<feature type="transmembrane region" description="Helical" evidence="1">
    <location>
        <begin position="249"/>
        <end position="271"/>
    </location>
</feature>
<feature type="transmembrane region" description="Helical" evidence="1">
    <location>
        <begin position="12"/>
        <end position="30"/>
    </location>
</feature>
<name>A0A0K8J8H1_9FIRM</name>
<keyword evidence="1" id="KW-0812">Transmembrane</keyword>
<evidence type="ECO:0000256" key="1">
    <source>
        <dbReference type="SAM" id="Phobius"/>
    </source>
</evidence>
<sequence length="292" mass="33958">MRKRSSMELSSLIIFLSIISIILQFAAYLFFTSPFIILGISSVVVILSIHILLEQSLTYKACTLYTILTLFISTIITLLIYFGADTKLLPFTKSLLGILALNWLIPVIHCFIRHMFDYGSRIEHFNSFYRNVNIIFLLFYITVLIYISFGQKTYPRIYPIFDSVNFTPFWTSATQIENYINHMIPFSDIFIYFISRILIYMPYGYYGILLLRNTSKFIWLIYLLLLPSTIELIQYLIIPGRCDIDDLIYGLIGGAIGALLFYLTNAIYRWVSGKNFLSKGSKARYSNKPLYF</sequence>
<evidence type="ECO:0000313" key="3">
    <source>
        <dbReference type="EMBL" id="CUH93734.1"/>
    </source>
</evidence>
<reference evidence="4" key="1">
    <citation type="submission" date="2015-09" db="EMBL/GenBank/DDBJ databases">
        <authorList>
            <person name="Wibberg D."/>
        </authorList>
    </citation>
    <scope>NUCLEOTIDE SEQUENCE [LARGE SCALE GENOMIC DNA]</scope>
    <source>
        <strain evidence="4">SD1D</strain>
    </source>
</reference>
<gene>
    <name evidence="3" type="ORF">SD1D_2219</name>
</gene>
<dbReference type="EMBL" id="LN879430">
    <property type="protein sequence ID" value="CUH93734.1"/>
    <property type="molecule type" value="Genomic_DNA"/>
</dbReference>
<feature type="transmembrane region" description="Helical" evidence="1">
    <location>
        <begin position="128"/>
        <end position="149"/>
    </location>
</feature>